<feature type="transmembrane region" description="Helical" evidence="9">
    <location>
        <begin position="98"/>
        <end position="119"/>
    </location>
</feature>
<feature type="transmembrane region" description="Helical" evidence="9">
    <location>
        <begin position="398"/>
        <end position="415"/>
    </location>
</feature>
<dbReference type="GO" id="GO:0005886">
    <property type="term" value="C:plasma membrane"/>
    <property type="evidence" value="ECO:0007669"/>
    <property type="project" value="UniProtKB-SubCell"/>
</dbReference>
<evidence type="ECO:0000313" key="10">
    <source>
        <dbReference type="EMBL" id="MCF2527537.1"/>
    </source>
</evidence>
<comment type="caution">
    <text evidence="10">The sequence shown here is derived from an EMBL/GenBank/DDBJ whole genome shotgun (WGS) entry which is preliminary data.</text>
</comment>
<keyword evidence="3" id="KW-0808">Transferase</keyword>
<evidence type="ECO:0000256" key="3">
    <source>
        <dbReference type="ARBA" id="ARBA00022679"/>
    </source>
</evidence>
<keyword evidence="2" id="KW-1003">Cell membrane</keyword>
<protein>
    <submittedName>
        <fullName evidence="10">Glycosyltransferase 87 family protein</fullName>
    </submittedName>
</protein>
<name>A0AA41U1G5_9ACTN</name>
<evidence type="ECO:0000256" key="8">
    <source>
        <dbReference type="SAM" id="MobiDB-lite"/>
    </source>
</evidence>
<evidence type="ECO:0000256" key="4">
    <source>
        <dbReference type="ARBA" id="ARBA00022692"/>
    </source>
</evidence>
<keyword evidence="11" id="KW-1185">Reference proteome</keyword>
<evidence type="ECO:0000256" key="1">
    <source>
        <dbReference type="ARBA" id="ARBA00004651"/>
    </source>
</evidence>
<proteinExistence type="inferred from homology"/>
<evidence type="ECO:0000313" key="11">
    <source>
        <dbReference type="Proteomes" id="UP001165378"/>
    </source>
</evidence>
<evidence type="ECO:0000256" key="9">
    <source>
        <dbReference type="SAM" id="Phobius"/>
    </source>
</evidence>
<feature type="transmembrane region" description="Helical" evidence="9">
    <location>
        <begin position="172"/>
        <end position="197"/>
    </location>
</feature>
<feature type="compositionally biased region" description="Basic residues" evidence="8">
    <location>
        <begin position="418"/>
        <end position="431"/>
    </location>
</feature>
<dbReference type="InterPro" id="IPR018584">
    <property type="entry name" value="GT87"/>
</dbReference>
<feature type="transmembrane region" description="Helical" evidence="9">
    <location>
        <begin position="343"/>
        <end position="361"/>
    </location>
</feature>
<keyword evidence="4 9" id="KW-0812">Transmembrane</keyword>
<dbReference type="Pfam" id="PF09594">
    <property type="entry name" value="GT87"/>
    <property type="match status" value="1"/>
</dbReference>
<keyword evidence="5 9" id="KW-1133">Transmembrane helix</keyword>
<feature type="transmembrane region" description="Helical" evidence="9">
    <location>
        <begin position="315"/>
        <end position="331"/>
    </location>
</feature>
<feature type="region of interest" description="Disordered" evidence="8">
    <location>
        <begin position="418"/>
        <end position="453"/>
    </location>
</feature>
<comment type="subcellular location">
    <subcellularLocation>
        <location evidence="1">Cell membrane</location>
        <topology evidence="1">Multi-pass membrane protein</topology>
    </subcellularLocation>
</comment>
<feature type="transmembrane region" description="Helical" evidence="9">
    <location>
        <begin position="125"/>
        <end position="141"/>
    </location>
</feature>
<reference evidence="10" key="1">
    <citation type="submission" date="2022-01" db="EMBL/GenBank/DDBJ databases">
        <title>Genome-Based Taxonomic Classification of the Phylum Actinobacteria.</title>
        <authorList>
            <person name="Gao Y."/>
        </authorList>
    </citation>
    <scope>NUCLEOTIDE SEQUENCE</scope>
    <source>
        <strain evidence="10">KLBMP 8922</strain>
    </source>
</reference>
<comment type="similarity">
    <text evidence="7">Belongs to the glycosyltransferase 87 family.</text>
</comment>
<evidence type="ECO:0000256" key="6">
    <source>
        <dbReference type="ARBA" id="ARBA00023136"/>
    </source>
</evidence>
<evidence type="ECO:0000256" key="7">
    <source>
        <dbReference type="ARBA" id="ARBA00024033"/>
    </source>
</evidence>
<gene>
    <name evidence="10" type="ORF">LZ495_09965</name>
</gene>
<dbReference type="EMBL" id="JAKFHA010000004">
    <property type="protein sequence ID" value="MCF2527537.1"/>
    <property type="molecule type" value="Genomic_DNA"/>
</dbReference>
<dbReference type="GO" id="GO:0016758">
    <property type="term" value="F:hexosyltransferase activity"/>
    <property type="evidence" value="ECO:0007669"/>
    <property type="project" value="InterPro"/>
</dbReference>
<feature type="transmembrane region" description="Helical" evidence="9">
    <location>
        <begin position="12"/>
        <end position="32"/>
    </location>
</feature>
<feature type="transmembrane region" description="Helical" evidence="9">
    <location>
        <begin position="293"/>
        <end position="309"/>
    </location>
</feature>
<accession>A0AA41U1G5</accession>
<dbReference type="AlphaFoldDB" id="A0AA41U1G5"/>
<sequence length="453" mass="48917">MYRPRGNRTLSARLWLPLGLVLAAAAATAWVWTVRHQPDWLWRLIDLQVYDAAGDTLQRSQHRLYTRRFGDGKLPFIYPPFAALVFYKLPFAFGTLKLFVTGLSAASLVAVVWASWGMLGYRRDLGRAGATLVVAAVALWLEPVQQTLIFGQVNLILMAAVVLDLAQPDARWWKGVGIGLATGFKLTPAIFVVYLLLTRRFRAAAVAAGTFAATVLGAWALVPRASRTFWSDVMGIGDQVGQGFISNQSLNGMLRRVFAEGPAEKPLWLLLAAATAVLGMGAAVLLSRQGRELAAVLTCAVTGLLVSPISWTHHWVWVVPALVLAVHLALTRARTAGPPPLRAAWPLLPLVLALLAFAWPMSLPGRPALTPQGLLWRLPYDAGREHHWTPVQFLAGNAYVFAGLLIVGLAARTAWRGHRAGAGRGGPHRGRASAGGPHPDTLEASVPTGGRTP</sequence>
<dbReference type="Proteomes" id="UP001165378">
    <property type="component" value="Unassembled WGS sequence"/>
</dbReference>
<organism evidence="10 11">
    <name type="scientific">Yinghuangia soli</name>
    <dbReference type="NCBI Taxonomy" id="2908204"/>
    <lineage>
        <taxon>Bacteria</taxon>
        <taxon>Bacillati</taxon>
        <taxon>Actinomycetota</taxon>
        <taxon>Actinomycetes</taxon>
        <taxon>Kitasatosporales</taxon>
        <taxon>Streptomycetaceae</taxon>
        <taxon>Yinghuangia</taxon>
    </lineage>
</organism>
<evidence type="ECO:0000256" key="5">
    <source>
        <dbReference type="ARBA" id="ARBA00022989"/>
    </source>
</evidence>
<dbReference type="RefSeq" id="WP_235051699.1">
    <property type="nucleotide sequence ID" value="NZ_JAKFHA010000004.1"/>
</dbReference>
<feature type="transmembrane region" description="Helical" evidence="9">
    <location>
        <begin position="204"/>
        <end position="222"/>
    </location>
</feature>
<keyword evidence="6 9" id="KW-0472">Membrane</keyword>
<evidence type="ECO:0000256" key="2">
    <source>
        <dbReference type="ARBA" id="ARBA00022475"/>
    </source>
</evidence>
<feature type="transmembrane region" description="Helical" evidence="9">
    <location>
        <begin position="267"/>
        <end position="286"/>
    </location>
</feature>